<dbReference type="AlphaFoldDB" id="A0AAV4F0Q6"/>
<comment type="caution">
    <text evidence="2">The sequence shown here is derived from an EMBL/GenBank/DDBJ whole genome shotgun (WGS) entry which is preliminary data.</text>
</comment>
<gene>
    <name evidence="2" type="ORF">ElyMa_003673900</name>
</gene>
<feature type="region of interest" description="Disordered" evidence="1">
    <location>
        <begin position="56"/>
        <end position="113"/>
    </location>
</feature>
<reference evidence="2 3" key="1">
    <citation type="journal article" date="2021" name="Elife">
        <title>Chloroplast acquisition without the gene transfer in kleptoplastic sea slugs, Plakobranchus ocellatus.</title>
        <authorList>
            <person name="Maeda T."/>
            <person name="Takahashi S."/>
            <person name="Yoshida T."/>
            <person name="Shimamura S."/>
            <person name="Takaki Y."/>
            <person name="Nagai Y."/>
            <person name="Toyoda A."/>
            <person name="Suzuki Y."/>
            <person name="Arimoto A."/>
            <person name="Ishii H."/>
            <person name="Satoh N."/>
            <person name="Nishiyama T."/>
            <person name="Hasebe M."/>
            <person name="Maruyama T."/>
            <person name="Minagawa J."/>
            <person name="Obokata J."/>
            <person name="Shigenobu S."/>
        </authorList>
    </citation>
    <scope>NUCLEOTIDE SEQUENCE [LARGE SCALE GENOMIC DNA]</scope>
</reference>
<evidence type="ECO:0000313" key="2">
    <source>
        <dbReference type="EMBL" id="GFR66021.1"/>
    </source>
</evidence>
<keyword evidence="3" id="KW-1185">Reference proteome</keyword>
<feature type="compositionally biased region" description="Basic and acidic residues" evidence="1">
    <location>
        <begin position="69"/>
        <end position="79"/>
    </location>
</feature>
<dbReference type="Proteomes" id="UP000762676">
    <property type="component" value="Unassembled WGS sequence"/>
</dbReference>
<protein>
    <submittedName>
        <fullName evidence="2">Uncharacterized protein</fullName>
    </submittedName>
</protein>
<feature type="compositionally biased region" description="Basic and acidic residues" evidence="1">
    <location>
        <begin position="86"/>
        <end position="104"/>
    </location>
</feature>
<organism evidence="2 3">
    <name type="scientific">Elysia marginata</name>
    <dbReference type="NCBI Taxonomy" id="1093978"/>
    <lineage>
        <taxon>Eukaryota</taxon>
        <taxon>Metazoa</taxon>
        <taxon>Spiralia</taxon>
        <taxon>Lophotrochozoa</taxon>
        <taxon>Mollusca</taxon>
        <taxon>Gastropoda</taxon>
        <taxon>Heterobranchia</taxon>
        <taxon>Euthyneura</taxon>
        <taxon>Panpulmonata</taxon>
        <taxon>Sacoglossa</taxon>
        <taxon>Placobranchoidea</taxon>
        <taxon>Plakobranchidae</taxon>
        <taxon>Elysia</taxon>
    </lineage>
</organism>
<evidence type="ECO:0000313" key="3">
    <source>
        <dbReference type="Proteomes" id="UP000762676"/>
    </source>
</evidence>
<dbReference type="EMBL" id="BMAT01007511">
    <property type="protein sequence ID" value="GFR66021.1"/>
    <property type="molecule type" value="Genomic_DNA"/>
</dbReference>
<accession>A0AAV4F0Q6</accession>
<name>A0AAV4F0Q6_9GAST</name>
<sequence length="113" mass="12506">MIIFPFSTSSLASASLRHFISFSGLDFEDAISPGVLPLSLYLSHVRCQTRARLIEFRDRSSYQPPPRGRLSESRRREGPEAWGGGKEGEKIHGAEDVAVEESRKGNRSGVGKM</sequence>
<evidence type="ECO:0000256" key="1">
    <source>
        <dbReference type="SAM" id="MobiDB-lite"/>
    </source>
</evidence>
<proteinExistence type="predicted"/>